<evidence type="ECO:0000259" key="1">
    <source>
        <dbReference type="Pfam" id="PF03713"/>
    </source>
</evidence>
<feature type="domain" description="DUF305" evidence="1">
    <location>
        <begin position="49"/>
        <end position="195"/>
    </location>
</feature>
<gene>
    <name evidence="2" type="ORF">UFOPK2602_02272</name>
    <name evidence="3" type="ORF">UFOPK2806_00149</name>
    <name evidence="4" type="ORF">UFOPK3417_01361</name>
    <name evidence="5" type="ORF">UFOPK4306_00448</name>
</gene>
<dbReference type="EMBL" id="CAFBLR010000141">
    <property type="protein sequence ID" value="CAB4880933.1"/>
    <property type="molecule type" value="Genomic_DNA"/>
</dbReference>
<dbReference type="EMBL" id="CAEZXX010000227">
    <property type="protein sequence ID" value="CAB4729869.1"/>
    <property type="molecule type" value="Genomic_DNA"/>
</dbReference>
<proteinExistence type="predicted"/>
<accession>A0A6J7TNX7</accession>
<dbReference type="PANTHER" id="PTHR36933">
    <property type="entry name" value="SLL0788 PROTEIN"/>
    <property type="match status" value="1"/>
</dbReference>
<evidence type="ECO:0000313" key="4">
    <source>
        <dbReference type="EMBL" id="CAB4880933.1"/>
    </source>
</evidence>
<evidence type="ECO:0000313" key="5">
    <source>
        <dbReference type="EMBL" id="CAB5055644.1"/>
    </source>
</evidence>
<dbReference type="PANTHER" id="PTHR36933:SF1">
    <property type="entry name" value="SLL0788 PROTEIN"/>
    <property type="match status" value="1"/>
</dbReference>
<dbReference type="EMBL" id="CAFBQP010000012">
    <property type="protein sequence ID" value="CAB5055644.1"/>
    <property type="molecule type" value="Genomic_DNA"/>
</dbReference>
<reference evidence="5" key="1">
    <citation type="submission" date="2020-05" db="EMBL/GenBank/DDBJ databases">
        <authorList>
            <person name="Chiriac C."/>
            <person name="Salcher M."/>
            <person name="Ghai R."/>
            <person name="Kavagutti S V."/>
        </authorList>
    </citation>
    <scope>NUCLEOTIDE SEQUENCE</scope>
</reference>
<name>A0A6J7TNX7_9ZZZZ</name>
<organism evidence="5">
    <name type="scientific">freshwater metagenome</name>
    <dbReference type="NCBI Taxonomy" id="449393"/>
    <lineage>
        <taxon>unclassified sequences</taxon>
        <taxon>metagenomes</taxon>
        <taxon>ecological metagenomes</taxon>
    </lineage>
</organism>
<dbReference type="InterPro" id="IPR005183">
    <property type="entry name" value="DUF305_CopM-like"/>
</dbReference>
<dbReference type="Gene3D" id="1.20.1260.10">
    <property type="match status" value="1"/>
</dbReference>
<dbReference type="InterPro" id="IPR012347">
    <property type="entry name" value="Ferritin-like"/>
</dbReference>
<evidence type="ECO:0000313" key="2">
    <source>
        <dbReference type="EMBL" id="CAB4729869.1"/>
    </source>
</evidence>
<protein>
    <submittedName>
        <fullName evidence="5">Unannotated protein</fullName>
    </submittedName>
</protein>
<dbReference type="Pfam" id="PF03713">
    <property type="entry name" value="DUF305"/>
    <property type="match status" value="1"/>
</dbReference>
<evidence type="ECO:0000313" key="3">
    <source>
        <dbReference type="EMBL" id="CAB4737553.1"/>
    </source>
</evidence>
<dbReference type="EMBL" id="CAEZYY010000001">
    <property type="protein sequence ID" value="CAB4737553.1"/>
    <property type="molecule type" value="Genomic_DNA"/>
</dbReference>
<dbReference type="AlphaFoldDB" id="A0A6J7TNX7"/>
<sequence length="199" mass="20826">MRLRRLIAPAIALLPLVLSACSGHGAHGGAQPAATTETATGLGIDDDNVAFARGMIGHHQQAVEMADLALSPSAKASPTVRALATRIKAEQSPEIEQMTQWLVGWGRPVALADHDGHDMVKMTGMMTDEEMTQLAGAKGVGFDTLWLSLMIEHHRSAIEAASTAKTAGSDAGVIALADRIITSQQAEIAEMQGLLDGQG</sequence>
<dbReference type="PROSITE" id="PS51257">
    <property type="entry name" value="PROKAR_LIPOPROTEIN"/>
    <property type="match status" value="1"/>
</dbReference>